<dbReference type="SUPFAM" id="SSF53756">
    <property type="entry name" value="UDP-Glycosyltransferase/glycogen phosphorylase"/>
    <property type="match status" value="1"/>
</dbReference>
<dbReference type="InterPro" id="IPR001296">
    <property type="entry name" value="Glyco_trans_1"/>
</dbReference>
<dbReference type="Pfam" id="PF13439">
    <property type="entry name" value="Glyco_transf_4"/>
    <property type="match status" value="1"/>
</dbReference>
<dbReference type="GO" id="GO:0016757">
    <property type="term" value="F:glycosyltransferase activity"/>
    <property type="evidence" value="ECO:0007669"/>
    <property type="project" value="InterPro"/>
</dbReference>
<accession>A0AAP7DDI0</accession>
<protein>
    <submittedName>
        <fullName evidence="3">Glycosyltransferase family 4 protein</fullName>
    </submittedName>
</protein>
<feature type="domain" description="Glycosyltransferase subfamily 4-like N-terminal" evidence="2">
    <location>
        <begin position="13"/>
        <end position="167"/>
    </location>
</feature>
<dbReference type="PANTHER" id="PTHR12526:SF627">
    <property type="entry name" value="D-RHAMNOSYLTRANSFERASE WBPZ"/>
    <property type="match status" value="1"/>
</dbReference>
<organism evidence="3 4">
    <name type="scientific">Vibrio coralliilyticus</name>
    <dbReference type="NCBI Taxonomy" id="190893"/>
    <lineage>
        <taxon>Bacteria</taxon>
        <taxon>Pseudomonadati</taxon>
        <taxon>Pseudomonadota</taxon>
        <taxon>Gammaproteobacteria</taxon>
        <taxon>Vibrionales</taxon>
        <taxon>Vibrionaceae</taxon>
        <taxon>Vibrio</taxon>
    </lineage>
</organism>
<evidence type="ECO:0000313" key="4">
    <source>
        <dbReference type="Proteomes" id="UP000576645"/>
    </source>
</evidence>
<reference evidence="3 4" key="1">
    <citation type="submission" date="2019-09" db="EMBL/GenBank/DDBJ databases">
        <title>Draft genome sequencing and comparative genomics of hatchery-associated Vibrios.</title>
        <authorList>
            <person name="Kehlet-Delgado H."/>
            <person name="Mueller R.S."/>
        </authorList>
    </citation>
    <scope>NUCLEOTIDE SEQUENCE [LARGE SCALE GENOMIC DNA]</scope>
    <source>
        <strain evidence="3 4">09-121-3</strain>
    </source>
</reference>
<name>A0AAP7DDI0_9VIBR</name>
<dbReference type="PANTHER" id="PTHR12526">
    <property type="entry name" value="GLYCOSYLTRANSFERASE"/>
    <property type="match status" value="1"/>
</dbReference>
<dbReference type="AlphaFoldDB" id="A0AAP7DDI0"/>
<dbReference type="EMBL" id="VTXP01000007">
    <property type="protein sequence ID" value="NOJ23993.1"/>
    <property type="molecule type" value="Genomic_DNA"/>
</dbReference>
<dbReference type="InterPro" id="IPR028098">
    <property type="entry name" value="Glyco_trans_4-like_N"/>
</dbReference>
<evidence type="ECO:0000259" key="1">
    <source>
        <dbReference type="Pfam" id="PF00534"/>
    </source>
</evidence>
<dbReference type="Pfam" id="PF00534">
    <property type="entry name" value="Glycos_transf_1"/>
    <property type="match status" value="1"/>
</dbReference>
<evidence type="ECO:0000313" key="3">
    <source>
        <dbReference type="EMBL" id="NOJ23993.1"/>
    </source>
</evidence>
<dbReference type="Proteomes" id="UP000576645">
    <property type="component" value="Unassembled WGS sequence"/>
</dbReference>
<evidence type="ECO:0000259" key="2">
    <source>
        <dbReference type="Pfam" id="PF13439"/>
    </source>
</evidence>
<gene>
    <name evidence="3" type="ORF">F0238_14750</name>
</gene>
<feature type="domain" description="Glycosyl transferase family 1" evidence="1">
    <location>
        <begin position="183"/>
        <end position="339"/>
    </location>
</feature>
<dbReference type="CDD" id="cd03820">
    <property type="entry name" value="GT4_AmsD-like"/>
    <property type="match status" value="1"/>
</dbReference>
<dbReference type="Gene3D" id="3.40.50.2000">
    <property type="entry name" value="Glycogen Phosphorylase B"/>
    <property type="match status" value="2"/>
</dbReference>
<dbReference type="GO" id="GO:1901135">
    <property type="term" value="P:carbohydrate derivative metabolic process"/>
    <property type="evidence" value="ECO:0007669"/>
    <property type="project" value="UniProtKB-ARBA"/>
</dbReference>
<comment type="caution">
    <text evidence="3">The sequence shown here is derived from an EMBL/GenBank/DDBJ whole genome shotgun (WGS) entry which is preliminary data.</text>
</comment>
<dbReference type="RefSeq" id="WP_099609001.1">
    <property type="nucleotide sequence ID" value="NZ_VTXP01000007.1"/>
</dbReference>
<sequence length="358" mass="40427">MNITFIIYSMSNGGAERVVASLSNYFCSKGHNVNILTQTNEDSFYTLDKRVNLTSIEKNESSGIKGYLRRSWAIRQFLKNSEADLAISFMTSSNIVLSIASLGLKCRSFGSERTYPPLHNLPKKLNILRKIFYRFLDGVVVQTTDTKAWFYNNITTKSLEIIPNPINYPFQDTYPTVEVPLRSNGRKSIISVGRLVASKGHSQLIKSFLRYQDALKDTDLYILGGGEEYDNLNGLILELGLEGRVFIVGQVGNMSDWYNFADVFVMASRYEGFPNVLLEAMSFGLPAIVMDCHSGPRDIIDGTNGILIELDDYNGLWCATSRIMKERDEYTNISKNARKVMQEYNIEALASRWLSLKG</sequence>
<proteinExistence type="predicted"/>